<reference evidence="7" key="1">
    <citation type="submission" date="2021-02" db="EMBL/GenBank/DDBJ databases">
        <title>The CRISPR/cas machinery reduction and long-range gene transfer in the hot spring cyanobacterium Synechococcus.</title>
        <authorList>
            <person name="Dvorak P."/>
            <person name="Jahodarova E."/>
            <person name="Hasler P."/>
            <person name="Poulickova A."/>
        </authorList>
    </citation>
    <scope>NUCLEOTIDE SEQUENCE</scope>
    <source>
        <strain evidence="7">Rupite</strain>
    </source>
</reference>
<dbReference type="Proteomes" id="UP000830835">
    <property type="component" value="Unassembled WGS sequence"/>
</dbReference>
<proteinExistence type="inferred from homology"/>
<evidence type="ECO:0000256" key="3">
    <source>
        <dbReference type="ARBA" id="ARBA00012663"/>
    </source>
</evidence>
<evidence type="ECO:0000259" key="6">
    <source>
        <dbReference type="Pfam" id="PF00933"/>
    </source>
</evidence>
<dbReference type="InterPro" id="IPR036962">
    <property type="entry name" value="Glyco_hydro_3_N_sf"/>
</dbReference>
<name>A0ABT0CDC6_THEVL</name>
<dbReference type="InterPro" id="IPR050226">
    <property type="entry name" value="NagZ_Beta-hexosaminidase"/>
</dbReference>
<dbReference type="Pfam" id="PF00933">
    <property type="entry name" value="Glyco_hydro_3"/>
    <property type="match status" value="1"/>
</dbReference>
<dbReference type="Gene3D" id="3.40.50.10870">
    <property type="entry name" value="Glycosyl hydrolase family 3"/>
    <property type="match status" value="1"/>
</dbReference>
<comment type="similarity">
    <text evidence="2">Belongs to the glycosyl hydrolase 3 family.</text>
</comment>
<dbReference type="SUPFAM" id="SSF51445">
    <property type="entry name" value="(Trans)glycosidases"/>
    <property type="match status" value="1"/>
</dbReference>
<gene>
    <name evidence="7" type="ORF">JX360_12850</name>
</gene>
<comment type="caution">
    <text evidence="7">The sequence shown here is derived from an EMBL/GenBank/DDBJ whole genome shotgun (WGS) entry which is preliminary data.</text>
</comment>
<evidence type="ECO:0000256" key="4">
    <source>
        <dbReference type="ARBA" id="ARBA00022801"/>
    </source>
</evidence>
<keyword evidence="4 7" id="KW-0378">Hydrolase</keyword>
<dbReference type="EC" id="3.2.1.52" evidence="3"/>
<comment type="catalytic activity">
    <reaction evidence="1">
        <text>Hydrolysis of terminal non-reducing N-acetyl-D-hexosamine residues in N-acetyl-beta-D-hexosaminides.</text>
        <dbReference type="EC" id="3.2.1.52"/>
    </reaction>
</comment>
<keyword evidence="5" id="KW-0326">Glycosidase</keyword>
<sequence>MSGAPPLEFGQPLSLARQVAQLLVVPVSAQLGSLHAPVEGSPYPSRELLRKLVQEVGIGGVWLRDGHVAEAILLIEQLQDWASLPLLVAVDAGRGLALPGATSFPHPLGLSRLGAEAESWAEQWGRITSREAAAIGINWLLSPVVVPQAELAGLALAEDPATVLSLARAFVGGCEQTALDMGSGILTTARSFPGLASADPLQEGSRFGPTTPDTPWRPQLTTPVAQLQDTLWLPVRHLVHQVGAILVSHVVLPEWDERWPITLLPGRLTQLLRQEWGFTGLIVVDALDQGFLAELADPVTLAVRALQAGADLILAPPNPIQVMQGILDALQPGSQAQGYSGQGSLNPAQVAQSVTRILRAKQRTMGGVSALLKEVWPALAETDFSTVPGWMGATERTDPGLNRGSPAEQLKPVLLGDPITKDSALGKLFSVRPGLPSRLQGAERLGLLLAEADIAPCQAAMARGGVEGGQPLTLPAEPGWLNWIWQDLPLSSGELNLESPALRIPSALRIPPFCSNALTPLPLLEAALAKATGLMVQCFVQDPLPNYVLDMLQQQRERIAAVVFYGSLPLYRRLQEQFHWVNTVHSLNRDPFAQAEVMRRLFPHLSIAEGVHEAGATIKKK</sequence>
<dbReference type="PANTHER" id="PTHR30480">
    <property type="entry name" value="BETA-HEXOSAMINIDASE-RELATED"/>
    <property type="match status" value="1"/>
</dbReference>
<evidence type="ECO:0000256" key="5">
    <source>
        <dbReference type="ARBA" id="ARBA00023295"/>
    </source>
</evidence>
<keyword evidence="8" id="KW-1185">Reference proteome</keyword>
<dbReference type="EMBL" id="JAFIRA010000036">
    <property type="protein sequence ID" value="MCJ2543782.1"/>
    <property type="molecule type" value="Genomic_DNA"/>
</dbReference>
<dbReference type="GO" id="GO:0016787">
    <property type="term" value="F:hydrolase activity"/>
    <property type="evidence" value="ECO:0007669"/>
    <property type="project" value="UniProtKB-KW"/>
</dbReference>
<dbReference type="PANTHER" id="PTHR30480:SF13">
    <property type="entry name" value="BETA-HEXOSAMINIDASE"/>
    <property type="match status" value="1"/>
</dbReference>
<feature type="domain" description="Glycoside hydrolase family 3 N-terminal" evidence="6">
    <location>
        <begin position="18"/>
        <end position="359"/>
    </location>
</feature>
<evidence type="ECO:0000313" key="7">
    <source>
        <dbReference type="EMBL" id="MCJ2543782.1"/>
    </source>
</evidence>
<protein>
    <recommendedName>
        <fullName evidence="3">beta-N-acetylhexosaminidase</fullName>
        <ecNumber evidence="3">3.2.1.52</ecNumber>
    </recommendedName>
</protein>
<dbReference type="InterPro" id="IPR017853">
    <property type="entry name" value="GH"/>
</dbReference>
<evidence type="ECO:0000313" key="8">
    <source>
        <dbReference type="Proteomes" id="UP000830835"/>
    </source>
</evidence>
<dbReference type="Gene3D" id="3.20.20.300">
    <property type="entry name" value="Glycoside hydrolase, family 3, N-terminal domain"/>
    <property type="match status" value="1"/>
</dbReference>
<evidence type="ECO:0000256" key="2">
    <source>
        <dbReference type="ARBA" id="ARBA00005336"/>
    </source>
</evidence>
<dbReference type="InterPro" id="IPR001764">
    <property type="entry name" value="Glyco_hydro_3_N"/>
</dbReference>
<accession>A0ABT0CDC6</accession>
<evidence type="ECO:0000256" key="1">
    <source>
        <dbReference type="ARBA" id="ARBA00001231"/>
    </source>
</evidence>
<organism evidence="7 8">
    <name type="scientific">Thermostichus vulcanus str. 'Rupite'</name>
    <dbReference type="NCBI Taxonomy" id="2813851"/>
    <lineage>
        <taxon>Bacteria</taxon>
        <taxon>Bacillati</taxon>
        <taxon>Cyanobacteriota</taxon>
        <taxon>Cyanophyceae</taxon>
        <taxon>Thermostichales</taxon>
        <taxon>Thermostichaceae</taxon>
        <taxon>Thermostichus</taxon>
    </lineage>
</organism>